<sequence>MQPDRPVDRLVSKALEAELATELRRHGLVVWLDKEGSWTAFVDELTARNQAGDFPHPVASLRGSWLELLLAVESGASAVERAPLLLHLPGQTRESIRETPGLELYEAGRTFQKKLQTLVQEVAAGRVSPDDLADYVKQPGITLADADAWLAGRLSSGREGLLGFLEGMEPEWLLDGLVAPSSPLRDRIQSEADREVLAARLLQLSGMDDAWRAFLGDEPTLEGLRDAFAKWLLCVEYAHDLLGQPKTAELLRLRSLPKPVVELCGRLTAHLRGRHADLYVRLADALEDRLAGESGNVQAGDLGRIDTFRFEEAKVLEAAVEDALHAARAGEPPAWDAPEGFVAARRDADSIWLSRDEPRRWAWRLLDAAVSFGRALASAPRGSAGGLLGSAGSPEEAVERYQRHGAAIDRAHRDFEERSVALWHHHLPHLALFSELRLALRAAHRAWADELAKDFTRLCKERGFLPDAGLQQRHLFDQVVRPLVDGQEKVALFLVDALRYEMAMELAEGMAAQGTVVDLKARLAELPTVTEVGMNVLAPVAGEKGRLAAVLGDRGFGGFRTGEFTVRAPEDRTRAMRARIGGQTCPLLPLDKVAEGGDSASLRQQIGHASLVVIHSREIDEAGEAGFGLATFSQTLRQLRAAFHHLQTAGVRRFVFTSDHGFLLKDAAAPARKFGDKRAPSRRYVIDPLARVEPGLVSVSLSELGYDGAKGHLLLPEDTTVFDTGATDTFVHGGNSLQERVIPVLTVTRRSAPGASSARFSLEAQPLSDVLGVRRLKLRVLSDELFPTGENRVRIAFRAVERPQVQARIRQVESPAVEERGALRLPTGKEWLEVLFDLEGPIDERVRLELYDPDGKEQVKSLQVEGWFEATGKAVAAAPAPADAGWREQIDDEGARRVLAHLEIHGSLTEAEALGMLGSARAARRFDLRLDEWARLLPFKVRTEGTSGGKRYVREG</sequence>
<name>A0A0K1PCS5_9BACT</name>
<keyword evidence="2" id="KW-1185">Reference proteome</keyword>
<protein>
    <submittedName>
        <fullName evidence="1">Uncharacterized protein</fullName>
    </submittedName>
</protein>
<dbReference type="Proteomes" id="UP000055590">
    <property type="component" value="Chromosome"/>
</dbReference>
<dbReference type="PATRIC" id="fig|1391653.3.peg.1376"/>
<accession>A0A0K1PCS5</accession>
<dbReference type="AlphaFoldDB" id="A0A0K1PCS5"/>
<dbReference type="Pfam" id="PF08665">
    <property type="entry name" value="PglZ"/>
    <property type="match status" value="1"/>
</dbReference>
<dbReference type="NCBIfam" id="NF033443">
    <property type="entry name" value="BREX_PglZ_6"/>
    <property type="match status" value="1"/>
</dbReference>
<organism evidence="1 2">
    <name type="scientific">Vulgatibacter incomptus</name>
    <dbReference type="NCBI Taxonomy" id="1391653"/>
    <lineage>
        <taxon>Bacteria</taxon>
        <taxon>Pseudomonadati</taxon>
        <taxon>Myxococcota</taxon>
        <taxon>Myxococcia</taxon>
        <taxon>Myxococcales</taxon>
        <taxon>Cystobacterineae</taxon>
        <taxon>Vulgatibacteraceae</taxon>
        <taxon>Vulgatibacter</taxon>
    </lineage>
</organism>
<evidence type="ECO:0000313" key="2">
    <source>
        <dbReference type="Proteomes" id="UP000055590"/>
    </source>
</evidence>
<proteinExistence type="predicted"/>
<gene>
    <name evidence="1" type="ORF">AKJ08_1311</name>
</gene>
<dbReference type="RefSeq" id="WP_050725311.1">
    <property type="nucleotide sequence ID" value="NZ_CP012332.1"/>
</dbReference>
<dbReference type="EMBL" id="CP012332">
    <property type="protein sequence ID" value="AKU90924.1"/>
    <property type="molecule type" value="Genomic_DNA"/>
</dbReference>
<dbReference type="STRING" id="1391653.AKJ08_1311"/>
<reference evidence="1 2" key="1">
    <citation type="submission" date="2015-08" db="EMBL/GenBank/DDBJ databases">
        <authorList>
            <person name="Babu N.S."/>
            <person name="Beckwith C.J."/>
            <person name="Beseler K.G."/>
            <person name="Brison A."/>
            <person name="Carone J.V."/>
            <person name="Caskin T.P."/>
            <person name="Diamond M."/>
            <person name="Durham M.E."/>
            <person name="Foxe J.M."/>
            <person name="Go M."/>
            <person name="Henderson B.A."/>
            <person name="Jones I.B."/>
            <person name="McGettigan J.A."/>
            <person name="Micheletti S.J."/>
            <person name="Nasrallah M.E."/>
            <person name="Ortiz D."/>
            <person name="Piller C.R."/>
            <person name="Privatt S.R."/>
            <person name="Schneider S.L."/>
            <person name="Sharp S."/>
            <person name="Smith T.C."/>
            <person name="Stanton J.D."/>
            <person name="Ullery H.E."/>
            <person name="Wilson R.J."/>
            <person name="Serrano M.G."/>
            <person name="Buck G."/>
            <person name="Lee V."/>
            <person name="Wang Y."/>
            <person name="Carvalho R."/>
            <person name="Voegtly L."/>
            <person name="Shi R."/>
            <person name="Duckworth R."/>
            <person name="Johnson A."/>
            <person name="Loviza R."/>
            <person name="Walstead R."/>
            <person name="Shah Z."/>
            <person name="Kiflezghi M."/>
            <person name="Wade K."/>
            <person name="Ball S.L."/>
            <person name="Bradley K.W."/>
            <person name="Asai D.J."/>
            <person name="Bowman C.A."/>
            <person name="Russell D.A."/>
            <person name="Pope W.H."/>
            <person name="Jacobs-Sera D."/>
            <person name="Hendrix R.W."/>
            <person name="Hatfull G.F."/>
        </authorList>
    </citation>
    <scope>NUCLEOTIDE SEQUENCE [LARGE SCALE GENOMIC DNA]</scope>
    <source>
        <strain evidence="1 2">DSM 27710</strain>
    </source>
</reference>
<dbReference type="KEGG" id="vin:AKJ08_1311"/>
<dbReference type="OrthoDB" id="9769734at2"/>
<evidence type="ECO:0000313" key="1">
    <source>
        <dbReference type="EMBL" id="AKU90924.1"/>
    </source>
</evidence>